<dbReference type="AlphaFoldDB" id="A0A1G1XQH4"/>
<evidence type="ECO:0000313" key="2">
    <source>
        <dbReference type="Proteomes" id="UP000176260"/>
    </source>
</evidence>
<sequence>MSVNQRIARIKNLGTLIVFSIMSGLNRSFTLDEITYEIVSRIDCPEGVFLKIENNHPVVCGKSLAEIKNFFRQFGINELPGQLPCQPHCFQCDGGCLARAA</sequence>
<comment type="caution">
    <text evidence="1">The sequence shown here is derived from an EMBL/GenBank/DDBJ whole genome shotgun (WGS) entry which is preliminary data.</text>
</comment>
<gene>
    <name evidence="1" type="ORF">A2Y67_01750</name>
</gene>
<protein>
    <submittedName>
        <fullName evidence="1">Uncharacterized protein</fullName>
    </submittedName>
</protein>
<accession>A0A1G1XQH4</accession>
<name>A0A1G1XQH4_9BACT</name>
<organism evidence="1 2">
    <name type="scientific">Candidatus Buchananbacteria bacterium RBG_13_39_9</name>
    <dbReference type="NCBI Taxonomy" id="1797531"/>
    <lineage>
        <taxon>Bacteria</taxon>
        <taxon>Candidatus Buchananiibacteriota</taxon>
    </lineage>
</organism>
<dbReference type="Proteomes" id="UP000176260">
    <property type="component" value="Unassembled WGS sequence"/>
</dbReference>
<proteinExistence type="predicted"/>
<reference evidence="1 2" key="1">
    <citation type="journal article" date="2016" name="Nat. Commun.">
        <title>Thousands of microbial genomes shed light on interconnected biogeochemical processes in an aquifer system.</title>
        <authorList>
            <person name="Anantharaman K."/>
            <person name="Brown C.T."/>
            <person name="Hug L.A."/>
            <person name="Sharon I."/>
            <person name="Castelle C.J."/>
            <person name="Probst A.J."/>
            <person name="Thomas B.C."/>
            <person name="Singh A."/>
            <person name="Wilkins M.J."/>
            <person name="Karaoz U."/>
            <person name="Brodie E.L."/>
            <person name="Williams K.H."/>
            <person name="Hubbard S.S."/>
            <person name="Banfield J.F."/>
        </authorList>
    </citation>
    <scope>NUCLEOTIDE SEQUENCE [LARGE SCALE GENOMIC DNA]</scope>
</reference>
<dbReference type="EMBL" id="MHIA01000016">
    <property type="protein sequence ID" value="OGY42221.1"/>
    <property type="molecule type" value="Genomic_DNA"/>
</dbReference>
<evidence type="ECO:0000313" key="1">
    <source>
        <dbReference type="EMBL" id="OGY42221.1"/>
    </source>
</evidence>